<organism evidence="2 3">
    <name type="scientific">Drosophila rubida</name>
    <dbReference type="NCBI Taxonomy" id="30044"/>
    <lineage>
        <taxon>Eukaryota</taxon>
        <taxon>Metazoa</taxon>
        <taxon>Ecdysozoa</taxon>
        <taxon>Arthropoda</taxon>
        <taxon>Hexapoda</taxon>
        <taxon>Insecta</taxon>
        <taxon>Pterygota</taxon>
        <taxon>Neoptera</taxon>
        <taxon>Endopterygota</taxon>
        <taxon>Diptera</taxon>
        <taxon>Brachycera</taxon>
        <taxon>Muscomorpha</taxon>
        <taxon>Ephydroidea</taxon>
        <taxon>Drosophilidae</taxon>
        <taxon>Drosophila</taxon>
    </lineage>
</organism>
<name>A0AAD4JWD8_9MUSC</name>
<evidence type="ECO:0000313" key="2">
    <source>
        <dbReference type="EMBL" id="KAH8365936.1"/>
    </source>
</evidence>
<sequence length="112" mass="13871">MSNVSIYDLMRKDFESVTYALYLHRLELRRPKRCRRLMRVASTKLKLTDELIRTQQWQWRLQAPSEQQMNAVLREREYRDNLKRNMLKQLQKQQRKQRQRLEATLKPINRGR</sequence>
<comment type="caution">
    <text evidence="2">The sequence shown here is derived from an EMBL/GenBank/DDBJ whole genome shotgun (WGS) entry which is preliminary data.</text>
</comment>
<evidence type="ECO:0000256" key="1">
    <source>
        <dbReference type="SAM" id="MobiDB-lite"/>
    </source>
</evidence>
<dbReference type="AlphaFoldDB" id="A0AAD4JWD8"/>
<feature type="region of interest" description="Disordered" evidence="1">
    <location>
        <begin position="89"/>
        <end position="112"/>
    </location>
</feature>
<dbReference type="InterPro" id="IPR007970">
    <property type="entry name" value="DUF733"/>
</dbReference>
<gene>
    <name evidence="2" type="ORF">KR093_007546</name>
</gene>
<keyword evidence="3" id="KW-1185">Reference proteome</keyword>
<dbReference type="Pfam" id="PF05306">
    <property type="entry name" value="DUF733"/>
    <property type="match status" value="1"/>
</dbReference>
<proteinExistence type="predicted"/>
<accession>A0AAD4JWD8</accession>
<dbReference type="EMBL" id="JAJJHW010002774">
    <property type="protein sequence ID" value="KAH8365936.1"/>
    <property type="molecule type" value="Genomic_DNA"/>
</dbReference>
<dbReference type="Proteomes" id="UP001200034">
    <property type="component" value="Unassembled WGS sequence"/>
</dbReference>
<evidence type="ECO:0000313" key="3">
    <source>
        <dbReference type="Proteomes" id="UP001200034"/>
    </source>
</evidence>
<reference evidence="2" key="1">
    <citation type="journal article" date="2021" name="Mol. Ecol. Resour.">
        <title>Phylogenomic analyses of the genus Drosophila reveals genomic signals of climate adaptation.</title>
        <authorList>
            <person name="Li F."/>
            <person name="Rane R.V."/>
            <person name="Luria V."/>
            <person name="Xiong Z."/>
            <person name="Chen J."/>
            <person name="Li Z."/>
            <person name="Catullo R.A."/>
            <person name="Griffin P.C."/>
            <person name="Schiffer M."/>
            <person name="Pearce S."/>
            <person name="Lee S.F."/>
            <person name="McElroy K."/>
            <person name="Stocker A."/>
            <person name="Shirriffs J."/>
            <person name="Cockerell F."/>
            <person name="Coppin C."/>
            <person name="Sgro C.M."/>
            <person name="Karger A."/>
            <person name="Cain J.W."/>
            <person name="Weber J.A."/>
            <person name="Santpere G."/>
            <person name="Kirschner M.W."/>
            <person name="Hoffmann A.A."/>
            <person name="Oakeshott J.G."/>
            <person name="Zhang G."/>
        </authorList>
    </citation>
    <scope>NUCLEOTIDE SEQUENCE</scope>
    <source>
        <strain evidence="2">BGI-SZ-2011g</strain>
    </source>
</reference>
<protein>
    <submittedName>
        <fullName evidence="2">Uncharacterized protein</fullName>
    </submittedName>
</protein>